<organism evidence="1 2">
    <name type="scientific">Ruania alkalisoli</name>
    <dbReference type="NCBI Taxonomy" id="2779775"/>
    <lineage>
        <taxon>Bacteria</taxon>
        <taxon>Bacillati</taxon>
        <taxon>Actinomycetota</taxon>
        <taxon>Actinomycetes</taxon>
        <taxon>Micrococcales</taxon>
        <taxon>Ruaniaceae</taxon>
        <taxon>Ruania</taxon>
    </lineage>
</organism>
<evidence type="ECO:0000313" key="1">
    <source>
        <dbReference type="EMBL" id="QOR70300.1"/>
    </source>
</evidence>
<evidence type="ECO:0000313" key="2">
    <source>
        <dbReference type="Proteomes" id="UP000593758"/>
    </source>
</evidence>
<protein>
    <submittedName>
        <fullName evidence="1">Type IV toxin-antitoxin system AbiEi family antitoxin domain-containing protein</fullName>
    </submittedName>
</protein>
<proteinExistence type="predicted"/>
<dbReference type="EMBL" id="CP063169">
    <property type="protein sequence ID" value="QOR70300.1"/>
    <property type="molecule type" value="Genomic_DNA"/>
</dbReference>
<sequence length="332" mass="36914">MADPAVTPDPALTLIASMLAQQEGVISRCQAHACGLTDNDLRRLRRRRLLTSVHTGIYVDHTGPRTWDQRAWAAVLAYWPAALAGESARRAVAGTRRTGRGDDDAIHLVVDRHRHLYPDEGIVIRRSAHLRNSCLWNTSPPRQRIEYVALELAATAQSDVDAVAHLADALGARITTPERLAAALAHRERFARRAFLTGIIDDLCAGTCSTLEHGYFTRVERAHRLPPAKRQFRESLKGSLYRDVYYEDQALLVELDGRLDHSSTRDRDRDHERDLDAAATDRLTLRLGWGQVFDRSCATAMRIAAGLQARGWNGSPRRCPACPASLAVPLRG</sequence>
<accession>A0A7M1SRU4</accession>
<dbReference type="Proteomes" id="UP000593758">
    <property type="component" value="Chromosome"/>
</dbReference>
<dbReference type="AlphaFoldDB" id="A0A7M1SRU4"/>
<gene>
    <name evidence="1" type="ORF">IM660_17115</name>
</gene>
<keyword evidence="2" id="KW-1185">Reference proteome</keyword>
<dbReference type="RefSeq" id="WP_193496984.1">
    <property type="nucleotide sequence ID" value="NZ_CP063169.1"/>
</dbReference>
<name>A0A7M1SRU4_9MICO</name>
<reference evidence="1 2" key="1">
    <citation type="submission" date="2020-10" db="EMBL/GenBank/DDBJ databases">
        <title>Haloactinobacterium sp. RN3S43, a bacterium isolated from saline soil.</title>
        <authorList>
            <person name="Sun J.-Q."/>
        </authorList>
    </citation>
    <scope>NUCLEOTIDE SEQUENCE [LARGE SCALE GENOMIC DNA]</scope>
    <source>
        <strain evidence="1 2">RN3S43</strain>
    </source>
</reference>
<dbReference type="KEGG" id="halt:IM660_17115"/>